<dbReference type="Proteomes" id="UP000051307">
    <property type="component" value="Unassembled WGS sequence"/>
</dbReference>
<dbReference type="eggNOG" id="COG1373">
    <property type="taxonomic scope" value="Bacteria"/>
</dbReference>
<dbReference type="Pfam" id="PF13173">
    <property type="entry name" value="AAA_14"/>
    <property type="match status" value="1"/>
</dbReference>
<proteinExistence type="predicted"/>
<evidence type="ECO:0000259" key="2">
    <source>
        <dbReference type="Pfam" id="PF13635"/>
    </source>
</evidence>
<dbReference type="PANTHER" id="PTHR33295">
    <property type="entry name" value="ATPASE"/>
    <property type="match status" value="1"/>
</dbReference>
<protein>
    <submittedName>
        <fullName evidence="3">ATPase</fullName>
    </submittedName>
</protein>
<dbReference type="AlphaFoldDB" id="A0A0R1VK76"/>
<gene>
    <name evidence="3" type="ORF">FC59_GL001002</name>
</gene>
<evidence type="ECO:0000259" key="1">
    <source>
        <dbReference type="Pfam" id="PF13173"/>
    </source>
</evidence>
<evidence type="ECO:0000313" key="4">
    <source>
        <dbReference type="Proteomes" id="UP000051307"/>
    </source>
</evidence>
<sequence>MAFIWNMFQIKGKNQVFLEYIPNDDKIKAREVNNMVEKRYVARTEYLDFLKRHQGKHIIKVVSGVRRSGKSTLFLLFREYLRASGVAPEQIITINFEDMANEPLRDPHALYKYLTNRLDDGKMTYIFLDEIQHVTDFEKVVDSLFIKDNVDLYITGSNAYFLSGEIATLLTGRYVQINMLPLSFKEFVEWHKQNDLFTNDTDMFNEYLKSSFPYTLFVQDEQERMEYLQGIYSTIVLTDIVTRLKVRDVPVLERVIRTLFSDIGSAISISNIANTLKSAKLPADNKTIDRYVEGILNSLLMYEAKPYDIHGRSILRANSKYYAVDLGLRRLLLPDHQQDYGHIIENIVFLELKSRYPHVYVGRSNDLEVDFVALNVKNEARYFQVALTTLDEKVLERELRPLKQIHDSYPKYLLTMDTLNKDVNYDGIQKMNILDWLLERD</sequence>
<reference evidence="3 4" key="1">
    <citation type="journal article" date="2015" name="Genome Announc.">
        <title>Expanding the biotechnology potential of lactobacilli through comparative genomics of 213 strains and associated genera.</title>
        <authorList>
            <person name="Sun Z."/>
            <person name="Harris H.M."/>
            <person name="McCann A."/>
            <person name="Guo C."/>
            <person name="Argimon S."/>
            <person name="Zhang W."/>
            <person name="Yang X."/>
            <person name="Jeffery I.B."/>
            <person name="Cooney J.C."/>
            <person name="Kagawa T.F."/>
            <person name="Liu W."/>
            <person name="Song Y."/>
            <person name="Salvetti E."/>
            <person name="Wrobel A."/>
            <person name="Rasinkangas P."/>
            <person name="Parkhill J."/>
            <person name="Rea M.C."/>
            <person name="O'Sullivan O."/>
            <person name="Ritari J."/>
            <person name="Douillard F.P."/>
            <person name="Paul Ross R."/>
            <person name="Yang R."/>
            <person name="Briner A.E."/>
            <person name="Felis G.E."/>
            <person name="de Vos W.M."/>
            <person name="Barrangou R."/>
            <person name="Klaenhammer T.R."/>
            <person name="Caufield P.W."/>
            <person name="Cui Y."/>
            <person name="Zhang H."/>
            <person name="O'Toole P.W."/>
        </authorList>
    </citation>
    <scope>NUCLEOTIDE SEQUENCE [LARGE SCALE GENOMIC DNA]</scope>
    <source>
        <strain evidence="3 4">DSM 16761</strain>
    </source>
</reference>
<name>A0A0R1VK76_9LACO</name>
<dbReference type="SUPFAM" id="SSF52540">
    <property type="entry name" value="P-loop containing nucleoside triphosphate hydrolases"/>
    <property type="match status" value="1"/>
</dbReference>
<dbReference type="PATRIC" id="fig|1423767.3.peg.1035"/>
<comment type="caution">
    <text evidence="3">The sequence shown here is derived from an EMBL/GenBank/DDBJ whole genome shotgun (WGS) entry which is preliminary data.</text>
</comment>
<dbReference type="EMBL" id="AZFU01000022">
    <property type="protein sequence ID" value="KRM04251.1"/>
    <property type="molecule type" value="Genomic_DNA"/>
</dbReference>
<dbReference type="InterPro" id="IPR025420">
    <property type="entry name" value="DUF4143"/>
</dbReference>
<dbReference type="InterPro" id="IPR027417">
    <property type="entry name" value="P-loop_NTPase"/>
</dbReference>
<dbReference type="InterPro" id="IPR041682">
    <property type="entry name" value="AAA_14"/>
</dbReference>
<evidence type="ECO:0000313" key="3">
    <source>
        <dbReference type="EMBL" id="KRM04251.1"/>
    </source>
</evidence>
<feature type="domain" description="DUF4143" evidence="2">
    <location>
        <begin position="239"/>
        <end position="383"/>
    </location>
</feature>
<organism evidence="3 4">
    <name type="scientific">Lactobacillus kitasatonis DSM 16761 = JCM 1039</name>
    <dbReference type="NCBI Taxonomy" id="1423767"/>
    <lineage>
        <taxon>Bacteria</taxon>
        <taxon>Bacillati</taxon>
        <taxon>Bacillota</taxon>
        <taxon>Bacilli</taxon>
        <taxon>Lactobacillales</taxon>
        <taxon>Lactobacillaceae</taxon>
        <taxon>Lactobacillus</taxon>
    </lineage>
</organism>
<dbReference type="PANTHER" id="PTHR33295:SF20">
    <property type="entry name" value="ATPASE"/>
    <property type="match status" value="1"/>
</dbReference>
<accession>A0A0R1VK76</accession>
<dbReference type="Pfam" id="PF13635">
    <property type="entry name" value="DUF4143"/>
    <property type="match status" value="1"/>
</dbReference>
<feature type="domain" description="AAA" evidence="1">
    <location>
        <begin position="59"/>
        <end position="187"/>
    </location>
</feature>